<evidence type="ECO:0000313" key="2">
    <source>
        <dbReference type="EMBL" id="ERN07765.1"/>
    </source>
</evidence>
<proteinExistence type="predicted"/>
<dbReference type="Proteomes" id="UP000017836">
    <property type="component" value="Unassembled WGS sequence"/>
</dbReference>
<name>W1PKW5_AMBTC</name>
<sequence>MLKLILPLNLFSEVILYLGDGIKEEIGYADFFGSDNATVVLEEEEVEEPTSTPLWKYMTVIGNYGKGSGGTKKWTCNFNCRETPFSRSYVHVRAHLLGPSFAKRSKGISSCPKLSKEE</sequence>
<protein>
    <submittedName>
        <fullName evidence="2">Uncharacterized protein</fullName>
    </submittedName>
</protein>
<keyword evidence="3" id="KW-1185">Reference proteome</keyword>
<evidence type="ECO:0000313" key="3">
    <source>
        <dbReference type="Proteomes" id="UP000017836"/>
    </source>
</evidence>
<dbReference type="EMBL" id="KI393609">
    <property type="protein sequence ID" value="ERN07765.1"/>
    <property type="molecule type" value="Genomic_DNA"/>
</dbReference>
<feature type="signal peptide" evidence="1">
    <location>
        <begin position="1"/>
        <end position="21"/>
    </location>
</feature>
<dbReference type="AlphaFoldDB" id="W1PKW5"/>
<accession>W1PKW5</accession>
<dbReference type="Gramene" id="ERN07765">
    <property type="protein sequence ID" value="ERN07765"/>
    <property type="gene ID" value="AMTR_s00012p00098780"/>
</dbReference>
<organism evidence="2 3">
    <name type="scientific">Amborella trichopoda</name>
    <dbReference type="NCBI Taxonomy" id="13333"/>
    <lineage>
        <taxon>Eukaryota</taxon>
        <taxon>Viridiplantae</taxon>
        <taxon>Streptophyta</taxon>
        <taxon>Embryophyta</taxon>
        <taxon>Tracheophyta</taxon>
        <taxon>Spermatophyta</taxon>
        <taxon>Magnoliopsida</taxon>
        <taxon>Amborellales</taxon>
        <taxon>Amborellaceae</taxon>
        <taxon>Amborella</taxon>
    </lineage>
</organism>
<feature type="chain" id="PRO_5004807457" evidence="1">
    <location>
        <begin position="22"/>
        <end position="118"/>
    </location>
</feature>
<reference evidence="3" key="1">
    <citation type="journal article" date="2013" name="Science">
        <title>The Amborella genome and the evolution of flowering plants.</title>
        <authorList>
            <consortium name="Amborella Genome Project"/>
        </authorList>
    </citation>
    <scope>NUCLEOTIDE SEQUENCE [LARGE SCALE GENOMIC DNA]</scope>
</reference>
<evidence type="ECO:0000256" key="1">
    <source>
        <dbReference type="SAM" id="SignalP"/>
    </source>
</evidence>
<keyword evidence="1" id="KW-0732">Signal</keyword>
<gene>
    <name evidence="2" type="ORF">AMTR_s00012p00098780</name>
</gene>
<dbReference type="HOGENOM" id="CLU_167811_0_0_1"/>